<dbReference type="InterPro" id="IPR058240">
    <property type="entry name" value="rSAM_sf"/>
</dbReference>
<organism evidence="7 8">
    <name type="scientific">Rhodoplanes serenus</name>
    <dbReference type="NCBI Taxonomy" id="200615"/>
    <lineage>
        <taxon>Bacteria</taxon>
        <taxon>Pseudomonadati</taxon>
        <taxon>Pseudomonadota</taxon>
        <taxon>Alphaproteobacteria</taxon>
        <taxon>Hyphomicrobiales</taxon>
        <taxon>Nitrobacteraceae</taxon>
        <taxon>Rhodoplanes</taxon>
    </lineage>
</organism>
<dbReference type="SFLD" id="SFLDG01082">
    <property type="entry name" value="B12-binding_domain_containing"/>
    <property type="match status" value="1"/>
</dbReference>
<dbReference type="SFLD" id="SFLDG01123">
    <property type="entry name" value="methyltransferase_(Class_B)"/>
    <property type="match status" value="1"/>
</dbReference>
<keyword evidence="7" id="KW-0808">Transferase</keyword>
<dbReference type="Pfam" id="PF13282">
    <property type="entry name" value="DUF4070"/>
    <property type="match status" value="1"/>
</dbReference>
<keyword evidence="2" id="KW-0949">S-adenosyl-L-methionine</keyword>
<dbReference type="InterPro" id="IPR025274">
    <property type="entry name" value="DUF4070"/>
</dbReference>
<comment type="cofactor">
    <cofactor evidence="1">
        <name>[4Fe-4S] cluster</name>
        <dbReference type="ChEBI" id="CHEBI:49883"/>
    </cofactor>
</comment>
<dbReference type="InterPro" id="IPR051198">
    <property type="entry name" value="BchE-like"/>
</dbReference>
<dbReference type="GO" id="GO:0032259">
    <property type="term" value="P:methylation"/>
    <property type="evidence" value="ECO:0007669"/>
    <property type="project" value="UniProtKB-KW"/>
</dbReference>
<reference evidence="8" key="1">
    <citation type="submission" date="2018-10" db="EMBL/GenBank/DDBJ databases">
        <authorList>
            <person name="Peiro R."/>
            <person name="Begona"/>
            <person name="Cbmso G."/>
            <person name="Lopez M."/>
            <person name="Gonzalez S."/>
            <person name="Sacristan E."/>
            <person name="Castillo E."/>
        </authorList>
    </citation>
    <scope>NUCLEOTIDE SEQUENCE [LARGE SCALE GENOMIC DNA]</scope>
</reference>
<comment type="caution">
    <text evidence="7">The sequence shown here is derived from an EMBL/GenBank/DDBJ whole genome shotgun (WGS) entry which is preliminary data.</text>
</comment>
<keyword evidence="5" id="KW-0411">Iron-sulfur</keyword>
<dbReference type="InterPro" id="IPR023404">
    <property type="entry name" value="rSAM_horseshoe"/>
</dbReference>
<keyword evidence="3" id="KW-0479">Metal-binding</keyword>
<dbReference type="Gene3D" id="3.80.30.20">
    <property type="entry name" value="tm_1862 like domain"/>
    <property type="match status" value="1"/>
</dbReference>
<feature type="domain" description="Radical SAM core" evidence="6">
    <location>
        <begin position="186"/>
        <end position="421"/>
    </location>
</feature>
<evidence type="ECO:0000313" key="7">
    <source>
        <dbReference type="EMBL" id="VCU07701.1"/>
    </source>
</evidence>
<dbReference type="GO" id="GO:0031419">
    <property type="term" value="F:cobalamin binding"/>
    <property type="evidence" value="ECO:0007669"/>
    <property type="project" value="InterPro"/>
</dbReference>
<protein>
    <submittedName>
        <fullName evidence="7">Hopanoid C-2 methylase</fullName>
    </submittedName>
</protein>
<name>A0A3S4DDL9_9BRAD</name>
<dbReference type="SUPFAM" id="SSF102114">
    <property type="entry name" value="Radical SAM enzymes"/>
    <property type="match status" value="1"/>
</dbReference>
<evidence type="ECO:0000313" key="8">
    <source>
        <dbReference type="Proteomes" id="UP000289200"/>
    </source>
</evidence>
<dbReference type="PANTHER" id="PTHR43409:SF9">
    <property type="entry name" value="BLR2995 PROTEIN"/>
    <property type="match status" value="1"/>
</dbReference>
<dbReference type="SMART" id="SM00729">
    <property type="entry name" value="Elp3"/>
    <property type="match status" value="1"/>
</dbReference>
<sequence length="541" mass="61429">MPIVHSEATRADATRAAGDDGARRILCVCPRYTSSFGMFEHAYPLTDGVRALMPPQGLLVIAAALPPGWQVRFVDENIRPATREEFEWAEVVFVTGMHAQRRQIETICHRAHRLDRTTVLGGSSVSACPENYPEFDYLHVGELGDATDELFARLARDPTRPERQIVLTTRERRELTDFPLPAYELAELRRYLTGSIQYSSGCPYSCEFCDIPALYGRNPRLKTPAQVTAELDKLLACGLTGPVYFVDDNFIGNRRAARELLPALIAWQKARRYPFIFSCEATLNIAKRPEILALMREAMFETVFCGIETPEPEALEAMSKDHNMMVPPLEAVATLNRHGLEVVSGIILGLDTDTPETGPRLVDFIERSRIPMLTINLLQALPRTPLWDRLEKAGRLIDDDERESNVDFVMPYDEVLAMWRACMAQAFAPAAVLARYRHQLDHTYPNRLRVPWRQRHVPWRDVVRGLRMLRAVLWEVGVKADYRGEFWKVARACLRRGQIEHLIRIGVMAHHLVMSARDAAEGRQKASHYSARPQEVPVPAE</sequence>
<dbReference type="Pfam" id="PF02310">
    <property type="entry name" value="B12-binding"/>
    <property type="match status" value="1"/>
</dbReference>
<dbReference type="Pfam" id="PF04055">
    <property type="entry name" value="Radical_SAM"/>
    <property type="match status" value="1"/>
</dbReference>
<dbReference type="GO" id="GO:0046872">
    <property type="term" value="F:metal ion binding"/>
    <property type="evidence" value="ECO:0007669"/>
    <property type="project" value="UniProtKB-KW"/>
</dbReference>
<dbReference type="InterPro" id="IPR034530">
    <property type="entry name" value="HpnP-like"/>
</dbReference>
<dbReference type="InterPro" id="IPR007197">
    <property type="entry name" value="rSAM"/>
</dbReference>
<dbReference type="Proteomes" id="UP000289200">
    <property type="component" value="Unassembled WGS sequence"/>
</dbReference>
<dbReference type="EMBL" id="UWOC01000049">
    <property type="protein sequence ID" value="VCU07701.1"/>
    <property type="molecule type" value="Genomic_DNA"/>
</dbReference>
<evidence type="ECO:0000256" key="1">
    <source>
        <dbReference type="ARBA" id="ARBA00001966"/>
    </source>
</evidence>
<dbReference type="InterPro" id="IPR006158">
    <property type="entry name" value="Cobalamin-bd"/>
</dbReference>
<dbReference type="GO" id="GO:0005829">
    <property type="term" value="C:cytosol"/>
    <property type="evidence" value="ECO:0007669"/>
    <property type="project" value="TreeGrafter"/>
</dbReference>
<accession>A0A3S4DDL9</accession>
<dbReference type="PANTHER" id="PTHR43409">
    <property type="entry name" value="ANAEROBIC MAGNESIUM-PROTOPORPHYRIN IX MONOMETHYL ESTER CYCLASE-RELATED"/>
    <property type="match status" value="1"/>
</dbReference>
<evidence type="ECO:0000256" key="2">
    <source>
        <dbReference type="ARBA" id="ARBA00022691"/>
    </source>
</evidence>
<evidence type="ECO:0000256" key="4">
    <source>
        <dbReference type="ARBA" id="ARBA00023004"/>
    </source>
</evidence>
<dbReference type="InterPro" id="IPR034466">
    <property type="entry name" value="Methyltransferase_Class_B"/>
</dbReference>
<gene>
    <name evidence="7" type="primary">hpnP_1</name>
    <name evidence="7" type="ORF">RHODGE_RHODGE_00784</name>
</gene>
<evidence type="ECO:0000259" key="6">
    <source>
        <dbReference type="PROSITE" id="PS51918"/>
    </source>
</evidence>
<keyword evidence="8" id="KW-1185">Reference proteome</keyword>
<dbReference type="AlphaFoldDB" id="A0A3S4DDL9"/>
<proteinExistence type="predicted"/>
<dbReference type="OrthoDB" id="9801424at2"/>
<dbReference type="RefSeq" id="WP_129607852.1">
    <property type="nucleotide sequence ID" value="NZ_UWOC01000049.1"/>
</dbReference>
<dbReference type="GO" id="GO:0008168">
    <property type="term" value="F:methyltransferase activity"/>
    <property type="evidence" value="ECO:0007669"/>
    <property type="project" value="UniProtKB-KW"/>
</dbReference>
<dbReference type="GO" id="GO:0051539">
    <property type="term" value="F:4 iron, 4 sulfur cluster binding"/>
    <property type="evidence" value="ECO:0007669"/>
    <property type="project" value="UniProtKB-KW"/>
</dbReference>
<evidence type="ECO:0000256" key="3">
    <source>
        <dbReference type="ARBA" id="ARBA00022723"/>
    </source>
</evidence>
<dbReference type="PROSITE" id="PS51918">
    <property type="entry name" value="RADICAL_SAM"/>
    <property type="match status" value="1"/>
</dbReference>
<keyword evidence="4" id="KW-0408">Iron</keyword>
<keyword evidence="7" id="KW-0489">Methyltransferase</keyword>
<evidence type="ECO:0000256" key="5">
    <source>
        <dbReference type="ARBA" id="ARBA00023014"/>
    </source>
</evidence>
<dbReference type="SFLD" id="SFLDF00303">
    <property type="entry name" value="hopanoid_C2-methyltransferase"/>
    <property type="match status" value="1"/>
</dbReference>
<dbReference type="InterPro" id="IPR006638">
    <property type="entry name" value="Elp3/MiaA/NifB-like_rSAM"/>
</dbReference>
<dbReference type="SFLD" id="SFLDS00029">
    <property type="entry name" value="Radical_SAM"/>
    <property type="match status" value="1"/>
</dbReference>